<evidence type="ECO:0000256" key="2">
    <source>
        <dbReference type="ARBA" id="ARBA00004496"/>
    </source>
</evidence>
<keyword evidence="10 15" id="KW-0949">S-adenosyl-L-methionine</keyword>
<keyword evidence="9 15" id="KW-0808">Transferase</keyword>
<evidence type="ECO:0000313" key="20">
    <source>
        <dbReference type="Proteomes" id="UP000002620"/>
    </source>
</evidence>
<evidence type="ECO:0000256" key="6">
    <source>
        <dbReference type="ARBA" id="ARBA00014679"/>
    </source>
</evidence>
<dbReference type="NCBIfam" id="NF000648">
    <property type="entry name" value="PRK00026.1"/>
    <property type="match status" value="1"/>
</dbReference>
<name>C9R884_AMMDK</name>
<comment type="subunit">
    <text evidence="4 15 17">Homodimer.</text>
</comment>
<keyword evidence="7 15" id="KW-0963">Cytoplasm</keyword>
<dbReference type="AlphaFoldDB" id="C9R884"/>
<dbReference type="HOGENOM" id="CLU_047363_0_1_9"/>
<dbReference type="Pfam" id="PF01746">
    <property type="entry name" value="tRNA_m1G_MT"/>
    <property type="match status" value="1"/>
</dbReference>
<sequence>MMPLVFDILTLFPEMFQGPFSVSQIKRARERGLLEINLVNIRDYSPFKHREVDDAPFGGGGGMILRPEPIYLALEAIRERRGGKLGPVILLCPQGEKFSQRLAWELAREEHLVLICGHYEGVDERVRHLATGEISIGDFVLTGGELAAMVVVDAVARLLPGVLGDERAPAADSFAGGLLEHPHYTRPRVFRGEEVPEVLTSGHHARIARWRREESILRTLVRRPDLLSLAELTEEDRKFLRELKQRIEVLGV</sequence>
<dbReference type="NCBIfam" id="TIGR00088">
    <property type="entry name" value="trmD"/>
    <property type="match status" value="1"/>
</dbReference>
<evidence type="ECO:0000313" key="19">
    <source>
        <dbReference type="EMBL" id="ACX52513.1"/>
    </source>
</evidence>
<keyword evidence="8 15" id="KW-0489">Methyltransferase</keyword>
<dbReference type="InterPro" id="IPR016009">
    <property type="entry name" value="tRNA_MeTrfase_TRMD/TRM10"/>
</dbReference>
<dbReference type="PANTHER" id="PTHR46417">
    <property type="entry name" value="TRNA (GUANINE-N(1)-)-METHYLTRANSFERASE"/>
    <property type="match status" value="1"/>
</dbReference>
<dbReference type="FunFam" id="1.10.1270.20:FF:000001">
    <property type="entry name" value="tRNA (guanine-N(1)-)-methyltransferase"/>
    <property type="match status" value="1"/>
</dbReference>
<dbReference type="Gene3D" id="3.40.1280.10">
    <property type="match status" value="1"/>
</dbReference>
<accession>C9R884</accession>
<dbReference type="GO" id="GO:0002939">
    <property type="term" value="P:tRNA N1-guanine methylation"/>
    <property type="evidence" value="ECO:0007669"/>
    <property type="project" value="TreeGrafter"/>
</dbReference>
<protein>
    <recommendedName>
        <fullName evidence="6 15">tRNA (guanine-N(1)-)-methyltransferase</fullName>
        <ecNumber evidence="5 15">2.1.1.228</ecNumber>
    </recommendedName>
    <alternativeName>
        <fullName evidence="12 15">M1G-methyltransferase</fullName>
    </alternativeName>
    <alternativeName>
        <fullName evidence="13 15">tRNA [GM37] methyltransferase</fullName>
    </alternativeName>
</protein>
<dbReference type="CDD" id="cd18080">
    <property type="entry name" value="TrmD-like"/>
    <property type="match status" value="1"/>
</dbReference>
<dbReference type="Gene3D" id="1.10.1270.20">
    <property type="entry name" value="tRNA(m1g37)methyltransferase, domain 2"/>
    <property type="match status" value="1"/>
</dbReference>
<dbReference type="InterPro" id="IPR002649">
    <property type="entry name" value="tRNA_m1G_MeTrfase_TrmD"/>
</dbReference>
<evidence type="ECO:0000256" key="12">
    <source>
        <dbReference type="ARBA" id="ARBA00029736"/>
    </source>
</evidence>
<gene>
    <name evidence="15" type="primary">trmD</name>
    <name evidence="19" type="ordered locus">Adeg_1412</name>
</gene>
<dbReference type="PIRSF" id="PIRSF000386">
    <property type="entry name" value="tRNA_mtase"/>
    <property type="match status" value="1"/>
</dbReference>
<evidence type="ECO:0000256" key="14">
    <source>
        <dbReference type="ARBA" id="ARBA00047783"/>
    </source>
</evidence>
<dbReference type="InterPro" id="IPR029026">
    <property type="entry name" value="tRNA_m1G_MTases_N"/>
</dbReference>
<keyword evidence="11 15" id="KW-0819">tRNA processing</keyword>
<evidence type="ECO:0000256" key="10">
    <source>
        <dbReference type="ARBA" id="ARBA00022691"/>
    </source>
</evidence>
<evidence type="ECO:0000256" key="8">
    <source>
        <dbReference type="ARBA" id="ARBA00022603"/>
    </source>
</evidence>
<evidence type="ECO:0000256" key="13">
    <source>
        <dbReference type="ARBA" id="ARBA00033392"/>
    </source>
</evidence>
<evidence type="ECO:0000256" key="3">
    <source>
        <dbReference type="ARBA" id="ARBA00007630"/>
    </source>
</evidence>
<dbReference type="FunFam" id="3.40.1280.10:FF:000001">
    <property type="entry name" value="tRNA (guanine-N(1)-)-methyltransferase"/>
    <property type="match status" value="1"/>
</dbReference>
<dbReference type="GO" id="GO:0052906">
    <property type="term" value="F:tRNA (guanine(37)-N1)-methyltransferase activity"/>
    <property type="evidence" value="ECO:0007669"/>
    <property type="project" value="UniProtKB-UniRule"/>
</dbReference>
<keyword evidence="20" id="KW-1185">Reference proteome</keyword>
<evidence type="ECO:0000256" key="9">
    <source>
        <dbReference type="ARBA" id="ARBA00022679"/>
    </source>
</evidence>
<dbReference type="InterPro" id="IPR029028">
    <property type="entry name" value="Alpha/beta_knot_MTases"/>
</dbReference>
<evidence type="ECO:0000256" key="1">
    <source>
        <dbReference type="ARBA" id="ARBA00002634"/>
    </source>
</evidence>
<dbReference type="EMBL" id="CP001785">
    <property type="protein sequence ID" value="ACX52513.1"/>
    <property type="molecule type" value="Genomic_DNA"/>
</dbReference>
<dbReference type="HAMAP" id="MF_00605">
    <property type="entry name" value="TrmD"/>
    <property type="match status" value="1"/>
</dbReference>
<dbReference type="InterPro" id="IPR023148">
    <property type="entry name" value="tRNA_m1G_MeTrfase_C_sf"/>
</dbReference>
<feature type="binding site" evidence="15 16">
    <location>
        <begin position="136"/>
        <end position="141"/>
    </location>
    <ligand>
        <name>S-adenosyl-L-methionine</name>
        <dbReference type="ChEBI" id="CHEBI:59789"/>
    </ligand>
</feature>
<feature type="domain" description="tRNA methyltransferase TRMD/TRM10-type" evidence="18">
    <location>
        <begin position="5"/>
        <end position="227"/>
    </location>
</feature>
<dbReference type="EC" id="2.1.1.228" evidence="5 15"/>
<evidence type="ECO:0000256" key="4">
    <source>
        <dbReference type="ARBA" id="ARBA00011738"/>
    </source>
</evidence>
<evidence type="ECO:0000256" key="5">
    <source>
        <dbReference type="ARBA" id="ARBA00012807"/>
    </source>
</evidence>
<proteinExistence type="inferred from homology"/>
<dbReference type="PANTHER" id="PTHR46417:SF1">
    <property type="entry name" value="TRNA (GUANINE-N(1)-)-METHYLTRANSFERASE"/>
    <property type="match status" value="1"/>
</dbReference>
<dbReference type="KEGG" id="adg:Adeg_1412"/>
<dbReference type="SUPFAM" id="SSF75217">
    <property type="entry name" value="alpha/beta knot"/>
    <property type="match status" value="1"/>
</dbReference>
<reference evidence="19 20" key="1">
    <citation type="submission" date="2009-10" db="EMBL/GenBank/DDBJ databases">
        <title>Complete sequence of chromosome of Ammonifex degensii KC4.</title>
        <authorList>
            <consortium name="US DOE Joint Genome Institute"/>
            <person name="Kerfeld C."/>
            <person name="Goodner B."/>
            <person name="Huber H."/>
            <person name="Stetter K."/>
            <person name="Lucas S."/>
            <person name="Copeland A."/>
            <person name="Lapidus A."/>
            <person name="Glavina del Rio T."/>
            <person name="Dalin E."/>
            <person name="Tice H."/>
            <person name="Bruce D."/>
            <person name="Goodwin L."/>
            <person name="Pitluck S."/>
            <person name="Saunders E."/>
            <person name="Brettin T."/>
            <person name="Detter J.C."/>
            <person name="Han C."/>
            <person name="Larimer F."/>
            <person name="Land M."/>
            <person name="Hauser L."/>
            <person name="Kyrpides N."/>
            <person name="Ovchinnikova G."/>
            <person name="Richardson P."/>
        </authorList>
    </citation>
    <scope>NUCLEOTIDE SEQUENCE [LARGE SCALE GENOMIC DNA]</scope>
    <source>
        <strain evidence="20">DSM 10501 / KC4</strain>
    </source>
</reference>
<evidence type="ECO:0000256" key="17">
    <source>
        <dbReference type="RuleBase" id="RU003464"/>
    </source>
</evidence>
<evidence type="ECO:0000256" key="11">
    <source>
        <dbReference type="ARBA" id="ARBA00022694"/>
    </source>
</evidence>
<feature type="binding site" evidence="15 16">
    <location>
        <position position="117"/>
    </location>
    <ligand>
        <name>S-adenosyl-L-methionine</name>
        <dbReference type="ChEBI" id="CHEBI:59789"/>
    </ligand>
</feature>
<dbReference type="GO" id="GO:0005829">
    <property type="term" value="C:cytosol"/>
    <property type="evidence" value="ECO:0007669"/>
    <property type="project" value="TreeGrafter"/>
</dbReference>
<evidence type="ECO:0000259" key="18">
    <source>
        <dbReference type="Pfam" id="PF01746"/>
    </source>
</evidence>
<evidence type="ECO:0000256" key="16">
    <source>
        <dbReference type="PIRSR" id="PIRSR000386-1"/>
    </source>
</evidence>
<dbReference type="eggNOG" id="COG0336">
    <property type="taxonomic scope" value="Bacteria"/>
</dbReference>
<comment type="function">
    <text evidence="1 15 17">Specifically methylates guanosine-37 in various tRNAs.</text>
</comment>
<dbReference type="STRING" id="429009.Adeg_1412"/>
<comment type="catalytic activity">
    <reaction evidence="14 15 17">
        <text>guanosine(37) in tRNA + S-adenosyl-L-methionine = N(1)-methylguanosine(37) in tRNA + S-adenosyl-L-homocysteine + H(+)</text>
        <dbReference type="Rhea" id="RHEA:36899"/>
        <dbReference type="Rhea" id="RHEA-COMP:10145"/>
        <dbReference type="Rhea" id="RHEA-COMP:10147"/>
        <dbReference type="ChEBI" id="CHEBI:15378"/>
        <dbReference type="ChEBI" id="CHEBI:57856"/>
        <dbReference type="ChEBI" id="CHEBI:59789"/>
        <dbReference type="ChEBI" id="CHEBI:73542"/>
        <dbReference type="ChEBI" id="CHEBI:74269"/>
        <dbReference type="EC" id="2.1.1.228"/>
    </reaction>
</comment>
<comment type="subcellular location">
    <subcellularLocation>
        <location evidence="2 15 17">Cytoplasm</location>
    </subcellularLocation>
</comment>
<evidence type="ECO:0000256" key="7">
    <source>
        <dbReference type="ARBA" id="ARBA00022490"/>
    </source>
</evidence>
<evidence type="ECO:0000256" key="15">
    <source>
        <dbReference type="HAMAP-Rule" id="MF_00605"/>
    </source>
</evidence>
<comment type="similarity">
    <text evidence="3 15 17">Belongs to the RNA methyltransferase TrmD family.</text>
</comment>
<dbReference type="Proteomes" id="UP000002620">
    <property type="component" value="Chromosome"/>
</dbReference>
<organism evidence="19 20">
    <name type="scientific">Ammonifex degensii (strain DSM 10501 / KC4)</name>
    <dbReference type="NCBI Taxonomy" id="429009"/>
    <lineage>
        <taxon>Bacteria</taxon>
        <taxon>Bacillati</taxon>
        <taxon>Bacillota</taxon>
        <taxon>Clostridia</taxon>
        <taxon>Thermoanaerobacterales</taxon>
        <taxon>Thermoanaerobacteraceae</taxon>
        <taxon>Ammonifex</taxon>
    </lineage>
</organism>